<dbReference type="PANTHER" id="PTHR24045">
    <property type="match status" value="1"/>
</dbReference>
<dbReference type="GO" id="GO:0003976">
    <property type="term" value="F:UDP-N-acetylglucosamine-lysosomal-enzyme N-acetylglucosaminephosphotransferase activity"/>
    <property type="evidence" value="ECO:0007669"/>
    <property type="project" value="TreeGrafter"/>
</dbReference>
<sequence length="377" mass="43311">MFLGMEHAPSDFFSPLFGPMMGFKSDSYNVKTLGGSGRWPTFGEKPFVYYTSYLLNHRFGLRSRHVQAHVAHSVSRAVMQEAMASFPQPSTTGACERFRGESHFQIYPWYVAYHYSIERFREALLWSFFMSRSDANADGYLDWTERRHILNAIEPGWRRLTSHDASAPAKQDSSRARMYYRLPEVLRKAGLQPPKVNMNVLWTSLDGPETIRNIKCHDFDVDKCFGDSFASARSDSTTSNPDFAASNVFSRVSSQHPSCGDCLIKFLLASTPSGLEPLLPPKSKTHDREVIIKALKKYQHTVVDTDAMKFVMVKDAEQAEIELLERTIERGKVYGQWCLNDDVMTESEEQVSKVKEVMSRVFERLWPQRGRWEREDV</sequence>
<dbReference type="PANTHER" id="PTHR24045:SF0">
    <property type="entry name" value="N-ACETYLGLUCOSAMINE-1-PHOSPHOTRANSFERASE SUBUNITS ALPHA_BETA"/>
    <property type="match status" value="1"/>
</dbReference>
<dbReference type="InParanoid" id="A0A1Y2DTK0"/>
<dbReference type="GO" id="GO:0046835">
    <property type="term" value="P:carbohydrate phosphorylation"/>
    <property type="evidence" value="ECO:0007669"/>
    <property type="project" value="TreeGrafter"/>
</dbReference>
<comment type="caution">
    <text evidence="2">The sequence shown here is derived from an EMBL/GenBank/DDBJ whole genome shotgun (WGS) entry which is preliminary data.</text>
</comment>
<dbReference type="STRING" id="1141098.A0A1Y2DTK0"/>
<dbReference type="GeneID" id="63776824"/>
<dbReference type="GO" id="GO:0005794">
    <property type="term" value="C:Golgi apparatus"/>
    <property type="evidence" value="ECO:0007669"/>
    <property type="project" value="TreeGrafter"/>
</dbReference>
<dbReference type="InterPro" id="IPR047141">
    <property type="entry name" value="Stealth"/>
</dbReference>
<name>A0A1Y2DTK0_9PEZI</name>
<keyword evidence="3" id="KW-1185">Reference proteome</keyword>
<accession>A0A1Y2DTK0</accession>
<evidence type="ECO:0000256" key="1">
    <source>
        <dbReference type="ARBA" id="ARBA00022679"/>
    </source>
</evidence>
<gene>
    <name evidence="2" type="ORF">BCR38DRAFT_439116</name>
</gene>
<evidence type="ECO:0000313" key="2">
    <source>
        <dbReference type="EMBL" id="ORY62577.1"/>
    </source>
</evidence>
<reference evidence="2 3" key="1">
    <citation type="submission" date="2016-07" db="EMBL/GenBank/DDBJ databases">
        <title>Pervasive Adenine N6-methylation of Active Genes in Fungi.</title>
        <authorList>
            <consortium name="DOE Joint Genome Institute"/>
            <person name="Mondo S.J."/>
            <person name="Dannebaum R.O."/>
            <person name="Kuo R.C."/>
            <person name="Labutti K."/>
            <person name="Haridas S."/>
            <person name="Kuo A."/>
            <person name="Salamov A."/>
            <person name="Ahrendt S.R."/>
            <person name="Lipzen A."/>
            <person name="Sullivan W."/>
            <person name="Andreopoulos W.B."/>
            <person name="Clum A."/>
            <person name="Lindquist E."/>
            <person name="Daum C."/>
            <person name="Ramamoorthy G.K."/>
            <person name="Gryganskyi A."/>
            <person name="Culley D."/>
            <person name="Magnuson J.K."/>
            <person name="James T.Y."/>
            <person name="O'Malley M.A."/>
            <person name="Stajich J.E."/>
            <person name="Spatafora J.W."/>
            <person name="Visel A."/>
            <person name="Grigoriev I.V."/>
        </authorList>
    </citation>
    <scope>NUCLEOTIDE SEQUENCE [LARGE SCALE GENOMIC DNA]</scope>
    <source>
        <strain evidence="2 3">CBS 129021</strain>
    </source>
</reference>
<keyword evidence="1" id="KW-0808">Transferase</keyword>
<organism evidence="2 3">
    <name type="scientific">Pseudomassariella vexata</name>
    <dbReference type="NCBI Taxonomy" id="1141098"/>
    <lineage>
        <taxon>Eukaryota</taxon>
        <taxon>Fungi</taxon>
        <taxon>Dikarya</taxon>
        <taxon>Ascomycota</taxon>
        <taxon>Pezizomycotina</taxon>
        <taxon>Sordariomycetes</taxon>
        <taxon>Xylariomycetidae</taxon>
        <taxon>Amphisphaeriales</taxon>
        <taxon>Pseudomassariaceae</taxon>
        <taxon>Pseudomassariella</taxon>
    </lineage>
</organism>
<dbReference type="OrthoDB" id="263283at2759"/>
<proteinExistence type="predicted"/>
<dbReference type="EMBL" id="MCFJ01000009">
    <property type="protein sequence ID" value="ORY62577.1"/>
    <property type="molecule type" value="Genomic_DNA"/>
</dbReference>
<dbReference type="RefSeq" id="XP_040714413.1">
    <property type="nucleotide sequence ID" value="XM_040860612.1"/>
</dbReference>
<dbReference type="AlphaFoldDB" id="A0A1Y2DTK0"/>
<dbReference type="Proteomes" id="UP000193689">
    <property type="component" value="Unassembled WGS sequence"/>
</dbReference>
<protein>
    <submittedName>
        <fullName evidence="2">Uncharacterized protein</fullName>
    </submittedName>
</protein>
<evidence type="ECO:0000313" key="3">
    <source>
        <dbReference type="Proteomes" id="UP000193689"/>
    </source>
</evidence>